<dbReference type="AlphaFoldDB" id="A0A0H3FHI0"/>
<dbReference type="GeneID" id="95416590"/>
<evidence type="ECO:0000256" key="1">
    <source>
        <dbReference type="ARBA" id="ARBA00022475"/>
    </source>
</evidence>
<evidence type="ECO:0000256" key="5">
    <source>
        <dbReference type="ARBA" id="ARBA00023288"/>
    </source>
</evidence>
<sequence length="71" mass="7747" precursor="true">MKKLSCLTAVVLALSLTGCASDYVINTKSGDQFFAHGEPDRDRNTGMTSYTDMNGDYHLMNTNDIAGIVKK</sequence>
<feature type="signal peptide" evidence="6">
    <location>
        <begin position="1"/>
        <end position="20"/>
    </location>
</feature>
<accession>A0A0H3FHI0</accession>
<dbReference type="Gene3D" id="2.30.30.100">
    <property type="match status" value="1"/>
</dbReference>
<dbReference type="InterPro" id="IPR047807">
    <property type="entry name" value="YgdI/YgdR-like_SH3-like"/>
</dbReference>
<keyword evidence="3" id="KW-0472">Membrane</keyword>
<evidence type="ECO:0000313" key="9">
    <source>
        <dbReference type="EMBL" id="MFD3225088.1"/>
    </source>
</evidence>
<dbReference type="InterPro" id="IPR010305">
    <property type="entry name" value="YgdI/YgdR-like"/>
</dbReference>
<dbReference type="NCBIfam" id="NF033216">
    <property type="entry name" value="lipo_YgdI_YgdR"/>
    <property type="match status" value="1"/>
</dbReference>
<name>A0A0H3FHI0_RAHSY</name>
<dbReference type="eggNOG" id="ENOG50333J3">
    <property type="taxonomic scope" value="Bacteria"/>
</dbReference>
<dbReference type="InterPro" id="IPR010920">
    <property type="entry name" value="LSM_dom_sf"/>
</dbReference>
<reference evidence="10" key="1">
    <citation type="submission" date="2011-01" db="EMBL/GenBank/DDBJ databases">
        <title>Complete sequence of chromosome of Rahnella sp. Y9602.</title>
        <authorList>
            <consortium name="US DOE Joint Genome Institute"/>
            <person name="Lucas S."/>
            <person name="Copeland A."/>
            <person name="Lapidus A."/>
            <person name="Cheng J.-F."/>
            <person name="Goodwin L."/>
            <person name="Pitluck S."/>
            <person name="Lu M."/>
            <person name="Detter J.C."/>
            <person name="Han C."/>
            <person name="Tapia R."/>
            <person name="Land M."/>
            <person name="Hauser L."/>
            <person name="Kyrpides N."/>
            <person name="Ivanova N."/>
            <person name="Ovchinnikova G."/>
            <person name="Pagani I."/>
            <person name="Sobecky P.A."/>
            <person name="Martinez R.J."/>
            <person name="Woyke T."/>
        </authorList>
    </citation>
    <scope>NUCLEOTIDE SEQUENCE [LARGE SCALE GENOMIC DNA]</scope>
    <source>
        <strain evidence="10">Y9602</strain>
    </source>
</reference>
<dbReference type="PANTHER" id="PTHR37011">
    <property type="entry name" value="POT FAMILY PEPTIDE TRANSPORT PROTEIN-RELATED"/>
    <property type="match status" value="1"/>
</dbReference>
<dbReference type="SUPFAM" id="SSF50182">
    <property type="entry name" value="Sm-like ribonucleoproteins"/>
    <property type="match status" value="1"/>
</dbReference>
<gene>
    <name evidence="8" type="ordered locus">Rahaq_2734</name>
    <name evidence="9" type="ORF">ACFPK4_16235</name>
</gene>
<keyword evidence="4" id="KW-0564">Palmitate</keyword>
<evidence type="ECO:0000313" key="11">
    <source>
        <dbReference type="Proteomes" id="UP001598201"/>
    </source>
</evidence>
<dbReference type="EMBL" id="JBHUCJ010000041">
    <property type="protein sequence ID" value="MFD3225088.1"/>
    <property type="molecule type" value="Genomic_DNA"/>
</dbReference>
<dbReference type="PROSITE" id="PS51257">
    <property type="entry name" value="PROKAR_LIPOPROTEIN"/>
    <property type="match status" value="1"/>
</dbReference>
<dbReference type="Pfam" id="PF06004">
    <property type="entry name" value="DUF903"/>
    <property type="match status" value="1"/>
</dbReference>
<reference evidence="9 11" key="3">
    <citation type="submission" date="2024-09" db="EMBL/GenBank/DDBJ databases">
        <title>Genomes of Rahnella.</title>
        <authorList>
            <person name="Mnguni F.C."/>
            <person name="Shin G.Y."/>
            <person name="Coutinho T."/>
        </authorList>
    </citation>
    <scope>NUCLEOTIDE SEQUENCE [LARGE SCALE GENOMIC DNA]</scope>
    <source>
        <strain evidence="9 11">20WA0057</strain>
    </source>
</reference>
<evidence type="ECO:0000256" key="6">
    <source>
        <dbReference type="SAM" id="SignalP"/>
    </source>
</evidence>
<dbReference type="Proteomes" id="UP001598201">
    <property type="component" value="Unassembled WGS sequence"/>
</dbReference>
<dbReference type="EMBL" id="CP002505">
    <property type="protein sequence ID" value="ADW74337.1"/>
    <property type="molecule type" value="Genomic_DNA"/>
</dbReference>
<evidence type="ECO:0000313" key="8">
    <source>
        <dbReference type="EMBL" id="ADW74337.1"/>
    </source>
</evidence>
<protein>
    <submittedName>
        <fullName evidence="9">YgdI/YgdR family lipoprotein</fullName>
    </submittedName>
</protein>
<dbReference type="OrthoDB" id="6505329at2"/>
<feature type="domain" description="Lipoprotein YgdI/YgdR-like SH3-like" evidence="7">
    <location>
        <begin position="22"/>
        <end position="68"/>
    </location>
</feature>
<keyword evidence="5 9" id="KW-0449">Lipoprotein</keyword>
<evidence type="ECO:0000256" key="4">
    <source>
        <dbReference type="ARBA" id="ARBA00023139"/>
    </source>
</evidence>
<organism evidence="8 10">
    <name type="scientific">Rahnella sp. (strain Y9602)</name>
    <dbReference type="NCBI Taxonomy" id="2703885"/>
    <lineage>
        <taxon>Bacteria</taxon>
        <taxon>Pseudomonadati</taxon>
        <taxon>Pseudomonadota</taxon>
        <taxon>Gammaproteobacteria</taxon>
        <taxon>Enterobacterales</taxon>
        <taxon>Yersiniaceae</taxon>
        <taxon>Rahnella</taxon>
    </lineage>
</organism>
<keyword evidence="1" id="KW-1003">Cell membrane</keyword>
<evidence type="ECO:0000259" key="7">
    <source>
        <dbReference type="Pfam" id="PF06004"/>
    </source>
</evidence>
<evidence type="ECO:0000256" key="3">
    <source>
        <dbReference type="ARBA" id="ARBA00023136"/>
    </source>
</evidence>
<dbReference type="KEGG" id="rah:Rahaq_2734"/>
<keyword evidence="2 6" id="KW-0732">Signal</keyword>
<dbReference type="Proteomes" id="UP000007257">
    <property type="component" value="Chromosome"/>
</dbReference>
<dbReference type="RefSeq" id="WP_013576036.1">
    <property type="nucleotide sequence ID" value="NC_015061.1"/>
</dbReference>
<feature type="chain" id="PRO_5002609290" evidence="6">
    <location>
        <begin position="21"/>
        <end position="71"/>
    </location>
</feature>
<keyword evidence="11" id="KW-1185">Reference proteome</keyword>
<reference evidence="8 10" key="2">
    <citation type="journal article" date="2012" name="J. Bacteriol.">
        <title>Complete Genome Sequence of Rahnella sp. Strain Y9602, a Gammaproteobacterium Isolate from Metal- and Radionuclide-Contaminated Soil.</title>
        <authorList>
            <person name="Martinez R.J."/>
            <person name="Bruce D."/>
            <person name="Detter C."/>
            <person name="Goodwin L.A."/>
            <person name="Han J."/>
            <person name="Han C.S."/>
            <person name="Held B."/>
            <person name="Land M.L."/>
            <person name="Mikhailova N."/>
            <person name="Nolan M."/>
            <person name="Pennacchio L."/>
            <person name="Pitluck S."/>
            <person name="Tapia R."/>
            <person name="Woyke T."/>
            <person name="Sobecky P.A."/>
        </authorList>
    </citation>
    <scope>NUCLEOTIDE SEQUENCE [LARGE SCALE GENOMIC DNA]</scope>
    <source>
        <strain evidence="8 10">Y9602</strain>
    </source>
</reference>
<dbReference type="PANTHER" id="PTHR37011:SF2">
    <property type="entry name" value="LIPOPROTEIN"/>
    <property type="match status" value="1"/>
</dbReference>
<evidence type="ECO:0000256" key="2">
    <source>
        <dbReference type="ARBA" id="ARBA00022729"/>
    </source>
</evidence>
<dbReference type="HOGENOM" id="CLU_182841_0_1_6"/>
<evidence type="ECO:0000313" key="10">
    <source>
        <dbReference type="Proteomes" id="UP000007257"/>
    </source>
</evidence>
<proteinExistence type="predicted"/>